<dbReference type="Gene3D" id="2.130.10.10">
    <property type="entry name" value="YVTN repeat-like/Quinoprotein amine dehydrogenase"/>
    <property type="match status" value="2"/>
</dbReference>
<dbReference type="SUPFAM" id="SSF50978">
    <property type="entry name" value="WD40 repeat-like"/>
    <property type="match status" value="1"/>
</dbReference>
<dbReference type="RefSeq" id="WP_243918505.1">
    <property type="nucleotide sequence ID" value="NZ_JALHLG010000005.1"/>
</dbReference>
<dbReference type="InterPro" id="IPR052752">
    <property type="entry name" value="NACHT-WD_repeat"/>
</dbReference>
<dbReference type="InterPro" id="IPR007111">
    <property type="entry name" value="NACHT_NTPase"/>
</dbReference>
<sequence length="1025" mass="114909">MGKKDDDLIERFKADAAIIRKSKNRPEIIELISSFVDSMSIDELEFIEQLDPFVRDFRASTGTEESAQKRTKYIFNKINSDDLPGAIAPLLAWACYHHNEDKGLAEQVYKMSRLAARRKIKYRYFHGKPGDRSKVRSGLIEEAREIDPLLAGLEGPPLNTKAASGIHLVNSPVFERSEQRYISLRQQFFGRSAELQELDDFVSENDRGLLIVSGPAGSGKSALLAKWIERRSSLSNYIAYHFISNLEPLTTSPDRIRQNLVDQIEPRLGPRPQSQKAELYSLLTSDFHTDEPLILVVDGLDESSADDVEPFLECFLGARSLRKNVYVVVSARHEKGTEQPSYISHWHARHQEGLPGKIESLQELGEQAICDWLQDKKISDDERQIKSLAKALLASTDGLPLFLTYVIQDLGKELPKIGSKADQVAFIQRTPRPFTRYVAEQLSRIRRDVGDAEWQRRILPLLATLGVTKSAISRLELAAFLEDPSLSWEHLPLGVKRWLTEAHGKWSFAHPKLARTFSEVVGLEASEVPDIGELSPFSLEILGRLVSWMKTSWNNYDGSNAQKYLYEYLFDWFPEHLAAGAIEDELEAARILKDPCFLYGRLSHDAQRVSDRLSKHCDLWNRLPREVRATKEAQRWTSFWARYEGRLRHISKLVYAVPDAFAHTVLRSLADAGIETSSCSARAKSLLTHAVTPSTLLRSWDRVHEHGVKSMLAYGDKLVSWGADGAIRFWDASGKLLTDEGEDRAHKAMSVGGVIAHGEGLVSCGGLGSIRFWDASGKRLADKGDDCAHASSIGNVFAFGEGLVSWGDRRAIRFWDASGKRLADKGDDYAHNDTINGMITYQNEIVSWDFGGAICFWDASGKRIADKGGDLAHSDEVIGMMVYENELVSWEASGAIRFWDASGKRLVGKGGDHAHWRLIESVVGHGRGLVSWDNSGVIHFWDTTGKRLASKNDNHAHKYKVGGVIVYDATLITWERSGPIHLWSDQGQLLQTVCPPDEIAAVCCANSKIYAIGSHFWVYNLNELI</sequence>
<comment type="caution">
    <text evidence="2">The sequence shown here is derived from an EMBL/GenBank/DDBJ whole genome shotgun (WGS) entry which is preliminary data.</text>
</comment>
<dbReference type="EMBL" id="JALHLG010000005">
    <property type="protein sequence ID" value="MCJ2186233.1"/>
    <property type="molecule type" value="Genomic_DNA"/>
</dbReference>
<dbReference type="Gene3D" id="3.40.50.300">
    <property type="entry name" value="P-loop containing nucleotide triphosphate hydrolases"/>
    <property type="match status" value="1"/>
</dbReference>
<dbReference type="PROSITE" id="PS50837">
    <property type="entry name" value="NACHT"/>
    <property type="match status" value="1"/>
</dbReference>
<evidence type="ECO:0000259" key="1">
    <source>
        <dbReference type="PROSITE" id="PS50837"/>
    </source>
</evidence>
<protein>
    <submittedName>
        <fullName evidence="2">NACHT and WD repeat domain-containing protein</fullName>
    </submittedName>
</protein>
<evidence type="ECO:0000313" key="2">
    <source>
        <dbReference type="EMBL" id="MCJ2186233.1"/>
    </source>
</evidence>
<dbReference type="InterPro" id="IPR015943">
    <property type="entry name" value="WD40/YVTN_repeat-like_dom_sf"/>
</dbReference>
<gene>
    <name evidence="2" type="ORF">MTR66_05305</name>
</gene>
<dbReference type="Proteomes" id="UP001202281">
    <property type="component" value="Unassembled WGS sequence"/>
</dbReference>
<name>A0ABT0BMM8_9SPHN</name>
<evidence type="ECO:0000313" key="3">
    <source>
        <dbReference type="Proteomes" id="UP001202281"/>
    </source>
</evidence>
<dbReference type="InterPro" id="IPR041664">
    <property type="entry name" value="AAA_16"/>
</dbReference>
<keyword evidence="3" id="KW-1185">Reference proteome</keyword>
<organism evidence="2 3">
    <name type="scientific">Novosphingobium beihaiensis</name>
    <dbReference type="NCBI Taxonomy" id="2930389"/>
    <lineage>
        <taxon>Bacteria</taxon>
        <taxon>Pseudomonadati</taxon>
        <taxon>Pseudomonadota</taxon>
        <taxon>Alphaproteobacteria</taxon>
        <taxon>Sphingomonadales</taxon>
        <taxon>Sphingomonadaceae</taxon>
        <taxon>Novosphingobium</taxon>
    </lineage>
</organism>
<dbReference type="InterPro" id="IPR027417">
    <property type="entry name" value="P-loop_NTPase"/>
</dbReference>
<dbReference type="PANTHER" id="PTHR19871:SF14">
    <property type="entry name" value="DUF4062 DOMAIN-CONTAINING PROTEIN"/>
    <property type="match status" value="1"/>
</dbReference>
<feature type="domain" description="NACHT" evidence="1">
    <location>
        <begin position="208"/>
        <end position="332"/>
    </location>
</feature>
<dbReference type="SUPFAM" id="SSF52540">
    <property type="entry name" value="P-loop containing nucleoside triphosphate hydrolases"/>
    <property type="match status" value="1"/>
</dbReference>
<proteinExistence type="predicted"/>
<dbReference type="Pfam" id="PF13191">
    <property type="entry name" value="AAA_16"/>
    <property type="match status" value="1"/>
</dbReference>
<dbReference type="InterPro" id="IPR036322">
    <property type="entry name" value="WD40_repeat_dom_sf"/>
</dbReference>
<reference evidence="2 3" key="1">
    <citation type="submission" date="2022-04" db="EMBL/GenBank/DDBJ databases">
        <title>Identification of a novel bacterium isolated from mangrove sediments.</title>
        <authorList>
            <person name="Pan X."/>
        </authorList>
    </citation>
    <scope>NUCLEOTIDE SEQUENCE [LARGE SCALE GENOMIC DNA]</scope>
    <source>
        <strain evidence="2 3">B2638</strain>
    </source>
</reference>
<accession>A0ABT0BMM8</accession>
<dbReference type="PANTHER" id="PTHR19871">
    <property type="entry name" value="BETA TRANSDUCIN-RELATED PROTEIN"/>
    <property type="match status" value="1"/>
</dbReference>